<feature type="domain" description="Toprim" evidence="10">
    <location>
        <begin position="288"/>
        <end position="441"/>
    </location>
</feature>
<dbReference type="InterPro" id="IPR013824">
    <property type="entry name" value="Topo_IA_cen_sub1"/>
</dbReference>
<comment type="catalytic activity">
    <reaction evidence="1 7">
        <text>ATP-independent breakage of single-stranded DNA, followed by passage and rejoining.</text>
        <dbReference type="EC" id="5.6.2.1"/>
    </reaction>
</comment>
<dbReference type="PANTHER" id="PTHR11390:SF20">
    <property type="entry name" value="DNA TOPOISOMERASE 3-BETA-1"/>
    <property type="match status" value="1"/>
</dbReference>
<name>A0AAF3EZP6_9BILA</name>
<organism evidence="12 13">
    <name type="scientific">Mesorhabditis belari</name>
    <dbReference type="NCBI Taxonomy" id="2138241"/>
    <lineage>
        <taxon>Eukaryota</taxon>
        <taxon>Metazoa</taxon>
        <taxon>Ecdysozoa</taxon>
        <taxon>Nematoda</taxon>
        <taxon>Chromadorea</taxon>
        <taxon>Rhabditida</taxon>
        <taxon>Rhabditina</taxon>
        <taxon>Rhabditomorpha</taxon>
        <taxon>Rhabditoidea</taxon>
        <taxon>Rhabditidae</taxon>
        <taxon>Mesorhabditinae</taxon>
        <taxon>Mesorhabditis</taxon>
    </lineage>
</organism>
<feature type="transmembrane region" description="Helical" evidence="9">
    <location>
        <begin position="138"/>
        <end position="157"/>
    </location>
</feature>
<dbReference type="Pfam" id="PF01751">
    <property type="entry name" value="Toprim"/>
    <property type="match status" value="1"/>
</dbReference>
<dbReference type="PROSITE" id="PS00396">
    <property type="entry name" value="TOPO_IA_1"/>
    <property type="match status" value="1"/>
</dbReference>
<dbReference type="GO" id="GO:0006265">
    <property type="term" value="P:DNA topological change"/>
    <property type="evidence" value="ECO:0007669"/>
    <property type="project" value="InterPro"/>
</dbReference>
<evidence type="ECO:0000256" key="8">
    <source>
        <dbReference type="SAM" id="MobiDB-lite"/>
    </source>
</evidence>
<dbReference type="InterPro" id="IPR003601">
    <property type="entry name" value="Topo_IA_2"/>
</dbReference>
<feature type="region of interest" description="Disordered" evidence="8">
    <location>
        <begin position="662"/>
        <end position="684"/>
    </location>
</feature>
<dbReference type="Gene3D" id="1.10.460.10">
    <property type="entry name" value="Topoisomerase I, domain 2"/>
    <property type="match status" value="1"/>
</dbReference>
<dbReference type="Gene3D" id="1.10.290.10">
    <property type="entry name" value="Topoisomerase I, domain 4"/>
    <property type="match status" value="1"/>
</dbReference>
<protein>
    <recommendedName>
        <fullName evidence="7">DNA topoisomerase</fullName>
        <ecNumber evidence="7">5.6.2.1</ecNumber>
    </recommendedName>
</protein>
<feature type="compositionally biased region" description="Basic and acidic residues" evidence="8">
    <location>
        <begin position="662"/>
        <end position="674"/>
    </location>
</feature>
<feature type="transmembrane region" description="Helical" evidence="9">
    <location>
        <begin position="232"/>
        <end position="248"/>
    </location>
</feature>
<dbReference type="PRINTS" id="PR00417">
    <property type="entry name" value="PRTPISMRASEI"/>
</dbReference>
<dbReference type="InterPro" id="IPR023406">
    <property type="entry name" value="Topo_IA_AS"/>
</dbReference>
<feature type="region of interest" description="Disordered" evidence="8">
    <location>
        <begin position="1112"/>
        <end position="1152"/>
    </location>
</feature>
<dbReference type="GO" id="GO:0006281">
    <property type="term" value="P:DNA repair"/>
    <property type="evidence" value="ECO:0007669"/>
    <property type="project" value="TreeGrafter"/>
</dbReference>
<keyword evidence="12" id="KW-1185">Reference proteome</keyword>
<dbReference type="InterPro" id="IPR023405">
    <property type="entry name" value="Topo_IA_core_domain"/>
</dbReference>
<dbReference type="SMART" id="SM00436">
    <property type="entry name" value="TOP1Bc"/>
    <property type="match status" value="1"/>
</dbReference>
<evidence type="ECO:0000256" key="5">
    <source>
        <dbReference type="ARBA" id="ARBA00023235"/>
    </source>
</evidence>
<dbReference type="InterPro" id="IPR013497">
    <property type="entry name" value="Topo_IA_cen"/>
</dbReference>
<dbReference type="CDD" id="cd03362">
    <property type="entry name" value="TOPRIM_TopoIA_TopoIII"/>
    <property type="match status" value="1"/>
</dbReference>
<keyword evidence="9" id="KW-0812">Transmembrane</keyword>
<dbReference type="SUPFAM" id="SSF56712">
    <property type="entry name" value="Prokaryotic type I DNA topoisomerase"/>
    <property type="match status" value="1"/>
</dbReference>
<dbReference type="GO" id="GO:0005634">
    <property type="term" value="C:nucleus"/>
    <property type="evidence" value="ECO:0007669"/>
    <property type="project" value="TreeGrafter"/>
</dbReference>
<evidence type="ECO:0000256" key="3">
    <source>
        <dbReference type="ARBA" id="ARBA00023029"/>
    </source>
</evidence>
<evidence type="ECO:0000259" key="10">
    <source>
        <dbReference type="PROSITE" id="PS50880"/>
    </source>
</evidence>
<keyword evidence="3 7" id="KW-0799">Topoisomerase</keyword>
<comment type="function">
    <text evidence="6">Releases the supercoiling and torsional tension of DNA introduced during the DNA replication and transcription by transiently cleaving and rejoining one strand of the DNA duplex. Introduces a single-strand break via transesterification at a target site in duplex DNA. The scissile phosphodiester is attacked by the catalytic tyrosine of the enzyme, resulting in the formation of a DNA-(5'-phosphotyrosyl)-enzyme intermediate and the expulsion of a 3'-OH DNA strand. The free DNA strand than undergoes passage around the unbroken strand thus removing DNA supercoils. Finally, in the religation step, the DNA 3'-OH attacks the covalent intermediate to expel the active-site tyrosine and restore the DNA phosphodiester backbone. Possesses negatively supercoiled DNA relaxing activity.</text>
</comment>
<dbReference type="InterPro" id="IPR003602">
    <property type="entry name" value="Topo_IA_DNA-bd_dom"/>
</dbReference>
<dbReference type="GO" id="GO:0006310">
    <property type="term" value="P:DNA recombination"/>
    <property type="evidence" value="ECO:0007669"/>
    <property type="project" value="TreeGrafter"/>
</dbReference>
<evidence type="ECO:0000256" key="2">
    <source>
        <dbReference type="ARBA" id="ARBA00009446"/>
    </source>
</evidence>
<dbReference type="GO" id="GO:0003677">
    <property type="term" value="F:DNA binding"/>
    <property type="evidence" value="ECO:0007669"/>
    <property type="project" value="UniProtKB-KW"/>
</dbReference>
<dbReference type="InterPro" id="IPR013826">
    <property type="entry name" value="Topo_IA_cen_sub3"/>
</dbReference>
<feature type="transmembrane region" description="Helical" evidence="9">
    <location>
        <begin position="75"/>
        <end position="96"/>
    </location>
</feature>
<evidence type="ECO:0000313" key="12">
    <source>
        <dbReference type="Proteomes" id="UP000887575"/>
    </source>
</evidence>
<proteinExistence type="inferred from homology"/>
<evidence type="ECO:0000256" key="6">
    <source>
        <dbReference type="ARBA" id="ARBA00055073"/>
    </source>
</evidence>
<dbReference type="PROSITE" id="PS52039">
    <property type="entry name" value="TOPO_IA_2"/>
    <property type="match status" value="1"/>
</dbReference>
<dbReference type="FunFam" id="1.10.460.10:FF:000032">
    <property type="entry name" value="DNA topoisomerase"/>
    <property type="match status" value="1"/>
</dbReference>
<dbReference type="PROSITE" id="PS50880">
    <property type="entry name" value="TOPRIM"/>
    <property type="match status" value="1"/>
</dbReference>
<dbReference type="SMART" id="SM00437">
    <property type="entry name" value="TOP1Ac"/>
    <property type="match status" value="1"/>
</dbReference>
<dbReference type="AlphaFoldDB" id="A0AAF3EZP6"/>
<dbReference type="GO" id="GO:0003917">
    <property type="term" value="F:DNA topoisomerase type I (single strand cut, ATP-independent) activity"/>
    <property type="evidence" value="ECO:0007669"/>
    <property type="project" value="UniProtKB-EC"/>
</dbReference>
<feature type="compositionally biased region" description="Basic residues" evidence="8">
    <location>
        <begin position="1123"/>
        <end position="1133"/>
    </location>
</feature>
<feature type="transmembrane region" description="Helical" evidence="9">
    <location>
        <begin position="204"/>
        <end position="225"/>
    </location>
</feature>
<dbReference type="InterPro" id="IPR056452">
    <property type="entry name" value="Zn_ribbon_TOP3B"/>
</dbReference>
<evidence type="ECO:0000256" key="9">
    <source>
        <dbReference type="SAM" id="Phobius"/>
    </source>
</evidence>
<dbReference type="Proteomes" id="UP000887575">
    <property type="component" value="Unassembled WGS sequence"/>
</dbReference>
<dbReference type="Gene3D" id="3.40.50.140">
    <property type="match status" value="1"/>
</dbReference>
<feature type="compositionally biased region" description="Gly residues" evidence="8">
    <location>
        <begin position="1134"/>
        <end position="1152"/>
    </location>
</feature>
<evidence type="ECO:0000256" key="7">
    <source>
        <dbReference type="RuleBase" id="RU362092"/>
    </source>
</evidence>
<dbReference type="SMART" id="SM00493">
    <property type="entry name" value="TOPRIM"/>
    <property type="match status" value="1"/>
</dbReference>
<reference evidence="13" key="1">
    <citation type="submission" date="2024-02" db="UniProtKB">
        <authorList>
            <consortium name="WormBaseParasite"/>
        </authorList>
    </citation>
    <scope>IDENTIFICATION</scope>
</reference>
<sequence length="1152" mass="129544">MPEIDVEKKMRRTSYEKANDPTLMVDVCPIPARGINAKLFAEDGCYLLDCQEKNDKICEQFAFFDKLSDKKSAPATLVSAVWMLQAVIAQLFLNYWQRDLCFERFFHVYRHSKITDIDVFDEARDHAAKRNSRRFRIVETYVLLTGFTYAMASFFRWTDQMMSHHYLYLRASSSEEMSEELQLLIGVHTGLNKSVRSVDEIFKIYAFLMIATVIPTTLLTLVMVLTRNSSMGVFLSIPCVAFCIYSYYGTMITPARLHEELNKSKSTLCMNNHVWVPYDKKVNKMTVTVLMVAEKPMLADSIAQILSNGKASKRKGWNNVCSVSEYSGRFQNQDARIKVTSTCGHVMSVDFPPKFNNWDRTDPADLYSAPIQKNEANPAMKMPNYLASEAKGVDYLVLWLDCDKEGENICFEVIDAVKSNMKVNGRGDVMDNVYRAHFSAITDKDIKAAMNNLGRPDLNQSLSVDARQELDLRIGCSFTRFQTKYFHGKYGDLDSSCISFGPCQTPTLAFCVTRHDQITQFKPEQYWVLQTAFLPLNGSGDIRPEWNRGRIFDREVAQLFCERVKKTGKAIVIEISKKESRKEKPQALNTVELLRVASSALGMGPSHTMSTAEHLYTQGYISYPRTETTSYPTNFDLKGPLSQQSGDSKWGAVVARILNEGIKRPRGGDDKGDHPPITPMRPRGNLSGDMLRIYEYITQHFIATLMGPCIYEVTTIKLAVGKEEFQLVGRTTVDPGFSEVMAWLSVDDEDSRAPNLKKGDTLELKDAQLVARETSPPSYLTESELITLMEKHGIGTDASIPVHINTICQRNYVTVESGRRLIPTPLGISLIHGYWKIDSELVLPTMRSEVEKQLTLIAKGEADYYAVKNHALEMFRQKFVFFVQNIATVDTLFEASFTTLAAAGKPFSKCGKCRRYMKLVESRPIRLYCPNCQETYNLPSFKDGQIRLHGDKKCPLDDFDLVYWQGSGGKLARSFALCPCCYNEPPFPEMGQGKGCDHCPHPSCTNSFMTQGVCGCVQENCNGVLMLDPQSHPKWRLQCNKCPSVVGLFDSASKVRVTEKECDGCSAQMLNVEYNKEKSPLPDGATTWTGCPFCEESVKSLINLNHAYITSDQQQRLSTTRGRGGRGRGRGGRGGRGGGRGARGGTTRGRGR</sequence>
<dbReference type="InterPro" id="IPR013825">
    <property type="entry name" value="Topo_IA_cen_sub2"/>
</dbReference>
<evidence type="ECO:0000259" key="11">
    <source>
        <dbReference type="PROSITE" id="PS52039"/>
    </source>
</evidence>
<feature type="domain" description="Topo IA-type catalytic" evidence="11">
    <location>
        <begin position="457"/>
        <end position="880"/>
    </location>
</feature>
<dbReference type="FunFam" id="1.10.290.10:FF:000001">
    <property type="entry name" value="DNA topoisomerase"/>
    <property type="match status" value="1"/>
</dbReference>
<dbReference type="Pfam" id="PF01131">
    <property type="entry name" value="Topoisom_bac"/>
    <property type="match status" value="1"/>
</dbReference>
<dbReference type="Gene3D" id="2.70.20.10">
    <property type="entry name" value="Topoisomerase I, domain 3"/>
    <property type="match status" value="1"/>
</dbReference>
<keyword evidence="5 7" id="KW-0413">Isomerase</keyword>
<accession>A0AAF3EZP6</accession>
<dbReference type="EC" id="5.6.2.1" evidence="7"/>
<keyword evidence="4 7" id="KW-0238">DNA-binding</keyword>
<dbReference type="FunFam" id="3.40.50.140:FF:000002">
    <property type="entry name" value="DNA topoisomerase"/>
    <property type="match status" value="1"/>
</dbReference>
<keyword evidence="9" id="KW-1133">Transmembrane helix</keyword>
<dbReference type="PANTHER" id="PTHR11390">
    <property type="entry name" value="PROKARYOTIC DNA TOPOISOMERASE"/>
    <property type="match status" value="1"/>
</dbReference>
<comment type="function">
    <text evidence="7">Introduces a single-strand break via transesterification at a target site in duplex DNA. Releases the supercoiling and torsional tension of DNA introduced during the DNA replication and transcription by transiently cleaving and rejoining one strand of the DNA duplex. The scissile phosphodiester is attacked by the catalytic tyrosine of the enzyme, resulting in the formation of a DNA-(5'-phosphotyrosyl)-enzyme intermediate and the expulsion of a 3'-OH DNA strand.</text>
</comment>
<dbReference type="CDD" id="cd00186">
    <property type="entry name" value="TOP1Ac"/>
    <property type="match status" value="1"/>
</dbReference>
<dbReference type="InterPro" id="IPR000380">
    <property type="entry name" value="Topo_IA"/>
</dbReference>
<evidence type="ECO:0000313" key="13">
    <source>
        <dbReference type="WBParaSite" id="MBELARI_LOCUS19718"/>
    </source>
</evidence>
<dbReference type="WBParaSite" id="MBELARI_LOCUS19718">
    <property type="protein sequence ID" value="MBELARI_LOCUS19718"/>
    <property type="gene ID" value="MBELARI_LOCUS19718"/>
</dbReference>
<dbReference type="InterPro" id="IPR006171">
    <property type="entry name" value="TOPRIM_dom"/>
</dbReference>
<comment type="similarity">
    <text evidence="2 7">Belongs to the type IA topoisomerase family.</text>
</comment>
<evidence type="ECO:0000256" key="1">
    <source>
        <dbReference type="ARBA" id="ARBA00000213"/>
    </source>
</evidence>
<keyword evidence="9" id="KW-0472">Membrane</keyword>
<dbReference type="InterPro" id="IPR034144">
    <property type="entry name" value="TOPRIM_TopoIII"/>
</dbReference>
<dbReference type="Pfam" id="PF23546">
    <property type="entry name" value="Zn_ribbon_TOP3B"/>
    <property type="match status" value="1"/>
</dbReference>
<evidence type="ECO:0000256" key="4">
    <source>
        <dbReference type="ARBA" id="ARBA00023125"/>
    </source>
</evidence>